<keyword evidence="3" id="KW-1003">Cell membrane</keyword>
<keyword evidence="4" id="KW-0963">Cytoplasm</keyword>
<reference evidence="16" key="1">
    <citation type="journal article" date="2010" name="Science">
        <title>The genome of the Western clawed frog Xenopus tropicalis.</title>
        <authorList>
            <person name="Hellsten U."/>
            <person name="Harland R.M."/>
            <person name="Gilchrist M.J."/>
            <person name="Hendrix D."/>
            <person name="Jurka J."/>
            <person name="Kapitonov V."/>
            <person name="Ovcharenko I."/>
            <person name="Putnam N.H."/>
            <person name="Shu S."/>
            <person name="Taher L."/>
            <person name="Blitz I.L."/>
            <person name="Blumberg B."/>
            <person name="Dichmann D.S."/>
            <person name="Dubchak I."/>
            <person name="Amaya E."/>
            <person name="Detter J.C."/>
            <person name="Fletcher R."/>
            <person name="Gerhard D.S."/>
            <person name="Goodstein D."/>
            <person name="Graves T."/>
            <person name="Grigoriev I.V."/>
            <person name="Grimwood J."/>
            <person name="Kawashima T."/>
            <person name="Lindquist E."/>
            <person name="Lucas S.M."/>
            <person name="Mead P.E."/>
            <person name="Mitros T."/>
            <person name="Ogino H."/>
            <person name="Ohta Y."/>
            <person name="Poliakov A.V."/>
            <person name="Pollet N."/>
            <person name="Robert J."/>
            <person name="Salamov A."/>
            <person name="Sater A.K."/>
            <person name="Schmutz J."/>
            <person name="Terry A."/>
            <person name="Vize P.D."/>
            <person name="Warren W.C."/>
            <person name="Wells D."/>
            <person name="Wills A."/>
            <person name="Wilson R.K."/>
            <person name="Zimmerman L.B."/>
            <person name="Zorn A.M."/>
            <person name="Grainger R."/>
            <person name="Grammer T."/>
            <person name="Khokha M.K."/>
            <person name="Richardson P.M."/>
            <person name="Rokhsar D.S."/>
        </authorList>
    </citation>
    <scope>NUCLEOTIDE SEQUENCE [LARGE SCALE GENOMIC DNA]</scope>
    <source>
        <strain evidence="16">Nigerian</strain>
    </source>
</reference>
<keyword evidence="11" id="KW-0636">Prenylation</keyword>
<evidence type="ECO:0000256" key="2">
    <source>
        <dbReference type="ARBA" id="ARBA00004514"/>
    </source>
</evidence>
<keyword evidence="6" id="KW-0007">Acetylation</keyword>
<evidence type="ECO:0000256" key="9">
    <source>
        <dbReference type="ARBA" id="ARBA00023284"/>
    </source>
</evidence>
<dbReference type="Bgee" id="ENSXETG00000039841">
    <property type="expression patterns" value="Expressed in skeletal muscle tissue and 13 other cell types or tissues"/>
</dbReference>
<dbReference type="GO" id="GO:0005886">
    <property type="term" value="C:plasma membrane"/>
    <property type="evidence" value="ECO:0007669"/>
    <property type="project" value="UniProtKB-SubCell"/>
</dbReference>
<dbReference type="NCBIfam" id="TIGR02174">
    <property type="entry name" value="CXXU_selWTH"/>
    <property type="match status" value="1"/>
</dbReference>
<comment type="subcellular location">
    <subcellularLocation>
        <location evidence="1">Cell membrane</location>
        <topology evidence="1">Lipid-anchor</topology>
        <orientation evidence="1">Cytoplasmic side</orientation>
    </subcellularLocation>
    <subcellularLocation>
        <location evidence="2">Cytoplasm</location>
        <location evidence="2">Cytosol</location>
    </subcellularLocation>
</comment>
<dbReference type="Ensembl" id="ENSXETT00000085532">
    <property type="protein sequence ID" value="ENSXETP00000074926"/>
    <property type="gene ID" value="ENSXETG00000039841"/>
</dbReference>
<comment type="similarity">
    <text evidence="13">Belongs to the SelWTH family.</text>
</comment>
<evidence type="ECO:0000256" key="14">
    <source>
        <dbReference type="ARBA" id="ARBA00065658"/>
    </source>
</evidence>
<dbReference type="Pfam" id="PF10262">
    <property type="entry name" value="Rdx"/>
    <property type="match status" value="1"/>
</dbReference>
<keyword evidence="10" id="KW-0449">Lipoprotein</keyword>
<evidence type="ECO:0000256" key="13">
    <source>
        <dbReference type="ARBA" id="ARBA00060789"/>
    </source>
</evidence>
<comment type="subunit">
    <text evidence="14">Interacts with GPX1.</text>
</comment>
<reference evidence="16" key="2">
    <citation type="submission" date="2020-05" db="UniProtKB">
        <authorList>
            <consortium name="Ensembl"/>
        </authorList>
    </citation>
    <scope>IDENTIFICATION</scope>
</reference>
<dbReference type="SUPFAM" id="SSF52833">
    <property type="entry name" value="Thioredoxin-like"/>
    <property type="match status" value="1"/>
</dbReference>
<evidence type="ECO:0000256" key="5">
    <source>
        <dbReference type="ARBA" id="ARBA00022703"/>
    </source>
</evidence>
<dbReference type="GeneTree" id="ENSGT00390000010440"/>
<dbReference type="InterPro" id="IPR036249">
    <property type="entry name" value="Thioredoxin-like_sf"/>
</dbReference>
<dbReference type="InterPro" id="IPR011893">
    <property type="entry name" value="Selenoprotein_Rdx-typ"/>
</dbReference>
<sequence length="200" mass="22230">MYHVLRKETEISFKSFENLEAKIPGLAPAVTQLLNEVTIKKPKRKQLPAIRERAALFSAQLKEMETMKGLLEGYSSPLQIHEWRGLRHVMKPVPDPLQFDPQSANPSLILSTDLSEPCGFKSHYEELASAVLEEFPDVTIDSRPGGTGAFEIEINGQLVFSKLELGGFPYAKDLIEAIRKASNGEPVEKITNSQAPCVIL</sequence>
<dbReference type="Gene3D" id="3.40.30.10">
    <property type="entry name" value="Glutaredoxin"/>
    <property type="match status" value="1"/>
</dbReference>
<evidence type="ECO:0000256" key="12">
    <source>
        <dbReference type="ARBA" id="ARBA00055778"/>
    </source>
</evidence>
<name>A0A6I8QRL1_XENTR</name>
<evidence type="ECO:0000256" key="3">
    <source>
        <dbReference type="ARBA" id="ARBA00022475"/>
    </source>
</evidence>
<dbReference type="FunCoup" id="A0A6I8QRL1">
    <property type="interactions" value="180"/>
</dbReference>
<evidence type="ECO:0000256" key="1">
    <source>
        <dbReference type="ARBA" id="ARBA00004342"/>
    </source>
</evidence>
<accession>A0A6I8QRL1</accession>
<dbReference type="GO" id="GO:0005829">
    <property type="term" value="C:cytosol"/>
    <property type="evidence" value="ECO:0007669"/>
    <property type="project" value="UniProtKB-SubCell"/>
</dbReference>
<dbReference type="FunFam" id="3.40.30.10:FF:000131">
    <property type="entry name" value="migration and invasion enhancer 1"/>
    <property type="match status" value="1"/>
</dbReference>
<keyword evidence="5" id="KW-0053">Apoptosis</keyword>
<keyword evidence="7" id="KW-0472">Membrane</keyword>
<evidence type="ECO:0000256" key="10">
    <source>
        <dbReference type="ARBA" id="ARBA00023288"/>
    </source>
</evidence>
<evidence type="ECO:0000256" key="11">
    <source>
        <dbReference type="ARBA" id="ARBA00023289"/>
    </source>
</evidence>
<evidence type="ECO:0000256" key="15">
    <source>
        <dbReference type="ARBA" id="ARBA00069166"/>
    </source>
</evidence>
<dbReference type="InParanoid" id="A0A6I8QRL1"/>
<dbReference type="PANTHER" id="PTHR15124">
    <property type="entry name" value="SELENOPROTEIN W"/>
    <property type="match status" value="1"/>
</dbReference>
<evidence type="ECO:0000256" key="6">
    <source>
        <dbReference type="ARBA" id="ARBA00022990"/>
    </source>
</evidence>
<comment type="function">
    <text evidence="12">Increases cell migration by inducing filopodia formation at the leading edge of migrating cells. Plays a role in regulation of apoptosis, possibly through control of CASP3. May be involved in a redox-related process.</text>
</comment>
<dbReference type="InterPro" id="IPR051441">
    <property type="entry name" value="SelW_related"/>
</dbReference>
<keyword evidence="9" id="KW-0676">Redox-active center</keyword>
<keyword evidence="8" id="KW-1015">Disulfide bond</keyword>
<dbReference type="AlphaFoldDB" id="A0A6I8QRL1"/>
<dbReference type="GO" id="GO:0006915">
    <property type="term" value="P:apoptotic process"/>
    <property type="evidence" value="ECO:0007669"/>
    <property type="project" value="UniProtKB-KW"/>
</dbReference>
<evidence type="ECO:0000256" key="7">
    <source>
        <dbReference type="ARBA" id="ARBA00023136"/>
    </source>
</evidence>
<evidence type="ECO:0000313" key="16">
    <source>
        <dbReference type="Ensembl" id="ENSXETP00000074926"/>
    </source>
</evidence>
<evidence type="ECO:0000256" key="8">
    <source>
        <dbReference type="ARBA" id="ARBA00023157"/>
    </source>
</evidence>
<proteinExistence type="inferred from homology"/>
<protein>
    <recommendedName>
        <fullName evidence="15">Migration and invasion enhancer 1</fullName>
    </recommendedName>
</protein>
<organism evidence="16">
    <name type="scientific">Xenopus tropicalis</name>
    <name type="common">Western clawed frog</name>
    <name type="synonym">Silurana tropicalis</name>
    <dbReference type="NCBI Taxonomy" id="8364"/>
    <lineage>
        <taxon>Eukaryota</taxon>
        <taxon>Metazoa</taxon>
        <taxon>Chordata</taxon>
        <taxon>Craniata</taxon>
        <taxon>Vertebrata</taxon>
        <taxon>Euteleostomi</taxon>
        <taxon>Amphibia</taxon>
        <taxon>Batrachia</taxon>
        <taxon>Anura</taxon>
        <taxon>Pipoidea</taxon>
        <taxon>Pipidae</taxon>
        <taxon>Xenopodinae</taxon>
        <taxon>Xenopus</taxon>
        <taxon>Silurana</taxon>
    </lineage>
</organism>
<evidence type="ECO:0000256" key="4">
    <source>
        <dbReference type="ARBA" id="ARBA00022490"/>
    </source>
</evidence>
<gene>
    <name evidence="16" type="primary">mien1</name>
</gene>
<dbReference type="PANTHER" id="PTHR15124:SF27">
    <property type="entry name" value="MIGRATION AND INVASION ENHANCER 1"/>
    <property type="match status" value="1"/>
</dbReference>